<dbReference type="InterPro" id="IPR058625">
    <property type="entry name" value="MdtA-like_BSH"/>
</dbReference>
<protein>
    <submittedName>
        <fullName evidence="9">Efflux RND transporter periplasmic adaptor subunit</fullName>
    </submittedName>
</protein>
<dbReference type="AlphaFoldDB" id="A0A4S5BI39"/>
<dbReference type="RefSeq" id="WP_136407145.1">
    <property type="nucleotide sequence ID" value="NZ_SSWX01000018.1"/>
</dbReference>
<evidence type="ECO:0000313" key="10">
    <source>
        <dbReference type="Proteomes" id="UP000306236"/>
    </source>
</evidence>
<organism evidence="9 10">
    <name type="scientific">Lampropedia aestuarii</name>
    <dbReference type="NCBI Taxonomy" id="2562762"/>
    <lineage>
        <taxon>Bacteria</taxon>
        <taxon>Pseudomonadati</taxon>
        <taxon>Pseudomonadota</taxon>
        <taxon>Betaproteobacteria</taxon>
        <taxon>Burkholderiales</taxon>
        <taxon>Comamonadaceae</taxon>
        <taxon>Lampropedia</taxon>
    </lineage>
</organism>
<dbReference type="PANTHER" id="PTHR30158:SF10">
    <property type="entry name" value="CATION EFFLUX PUMP"/>
    <property type="match status" value="1"/>
</dbReference>
<dbReference type="Pfam" id="PF25944">
    <property type="entry name" value="Beta-barrel_RND"/>
    <property type="match status" value="1"/>
</dbReference>
<dbReference type="EMBL" id="SSWX01000018">
    <property type="protein sequence ID" value="THJ31980.1"/>
    <property type="molecule type" value="Genomic_DNA"/>
</dbReference>
<dbReference type="GO" id="GO:0022857">
    <property type="term" value="F:transmembrane transporter activity"/>
    <property type="evidence" value="ECO:0007669"/>
    <property type="project" value="InterPro"/>
</dbReference>
<dbReference type="Pfam" id="PF25967">
    <property type="entry name" value="RND-MFP_C"/>
    <property type="match status" value="1"/>
</dbReference>
<reference evidence="9 10" key="1">
    <citation type="submission" date="2019-04" db="EMBL/GenBank/DDBJ databases">
        <title>Lampropedia sp YIM MLB12 draf genome.</title>
        <authorList>
            <person name="Wang Y.-X."/>
        </authorList>
    </citation>
    <scope>NUCLEOTIDE SEQUENCE [LARGE SCALE GENOMIC DNA]</scope>
    <source>
        <strain evidence="9 10">YIM MLB12</strain>
    </source>
</reference>
<feature type="chain" id="PRO_5020260408" evidence="4">
    <location>
        <begin position="40"/>
        <end position="405"/>
    </location>
</feature>
<dbReference type="InterPro" id="IPR006143">
    <property type="entry name" value="RND_pump_MFP"/>
</dbReference>
<evidence type="ECO:0000256" key="2">
    <source>
        <dbReference type="ARBA" id="ARBA00009477"/>
    </source>
</evidence>
<dbReference type="NCBIfam" id="TIGR01730">
    <property type="entry name" value="RND_mfp"/>
    <property type="match status" value="1"/>
</dbReference>
<feature type="domain" description="Multidrug resistance protein MdtA-like alpha-helical hairpin" evidence="5">
    <location>
        <begin position="114"/>
        <end position="183"/>
    </location>
</feature>
<name>A0A4S5BI39_9BURK</name>
<evidence type="ECO:0000256" key="4">
    <source>
        <dbReference type="SAM" id="SignalP"/>
    </source>
</evidence>
<keyword evidence="4" id="KW-0732">Signal</keyword>
<feature type="region of interest" description="Disordered" evidence="3">
    <location>
        <begin position="376"/>
        <end position="405"/>
    </location>
</feature>
<feature type="domain" description="Multidrug resistance protein MdtA-like C-terminal permuted SH3" evidence="8">
    <location>
        <begin position="307"/>
        <end position="367"/>
    </location>
</feature>
<proteinExistence type="inferred from homology"/>
<dbReference type="InterPro" id="IPR058626">
    <property type="entry name" value="MdtA-like_b-barrel"/>
</dbReference>
<dbReference type="Gene3D" id="2.40.50.100">
    <property type="match status" value="1"/>
</dbReference>
<evidence type="ECO:0000259" key="5">
    <source>
        <dbReference type="Pfam" id="PF25876"/>
    </source>
</evidence>
<dbReference type="Gene3D" id="1.10.287.470">
    <property type="entry name" value="Helix hairpin bin"/>
    <property type="match status" value="1"/>
</dbReference>
<dbReference type="GO" id="GO:0005886">
    <property type="term" value="C:plasma membrane"/>
    <property type="evidence" value="ECO:0007669"/>
    <property type="project" value="TreeGrafter"/>
</dbReference>
<dbReference type="PANTHER" id="PTHR30158">
    <property type="entry name" value="ACRA/E-RELATED COMPONENT OF DRUG EFFLUX TRANSPORTER"/>
    <property type="match status" value="1"/>
</dbReference>
<dbReference type="OrthoDB" id="9783047at2"/>
<dbReference type="Proteomes" id="UP000306236">
    <property type="component" value="Unassembled WGS sequence"/>
</dbReference>
<feature type="compositionally biased region" description="Low complexity" evidence="3">
    <location>
        <begin position="394"/>
        <end position="405"/>
    </location>
</feature>
<evidence type="ECO:0000259" key="6">
    <source>
        <dbReference type="Pfam" id="PF25917"/>
    </source>
</evidence>
<dbReference type="InterPro" id="IPR058624">
    <property type="entry name" value="MdtA-like_HH"/>
</dbReference>
<dbReference type="InterPro" id="IPR058627">
    <property type="entry name" value="MdtA-like_C"/>
</dbReference>
<gene>
    <name evidence="9" type="ORF">E8K88_13180</name>
</gene>
<dbReference type="Gene3D" id="2.40.30.170">
    <property type="match status" value="1"/>
</dbReference>
<accession>A0A4S5BI39</accession>
<feature type="signal peptide" evidence="4">
    <location>
        <begin position="1"/>
        <end position="39"/>
    </location>
</feature>
<dbReference type="GO" id="GO:0030313">
    <property type="term" value="C:cell envelope"/>
    <property type="evidence" value="ECO:0007669"/>
    <property type="project" value="UniProtKB-SubCell"/>
</dbReference>
<evidence type="ECO:0000313" key="9">
    <source>
        <dbReference type="EMBL" id="THJ31980.1"/>
    </source>
</evidence>
<keyword evidence="10" id="KW-1185">Reference proteome</keyword>
<evidence type="ECO:0000256" key="3">
    <source>
        <dbReference type="SAM" id="MobiDB-lite"/>
    </source>
</evidence>
<feature type="domain" description="Multidrug resistance protein MdtA-like beta-barrel" evidence="7">
    <location>
        <begin position="219"/>
        <end position="302"/>
    </location>
</feature>
<comment type="caution">
    <text evidence="9">The sequence shown here is derived from an EMBL/GenBank/DDBJ whole genome shotgun (WGS) entry which is preliminary data.</text>
</comment>
<dbReference type="SUPFAM" id="SSF111369">
    <property type="entry name" value="HlyD-like secretion proteins"/>
    <property type="match status" value="1"/>
</dbReference>
<sequence length="405" mass="43148">MPSIFSTHWCARSAAALSTVLVLLALSACRPAPSNQAQAASSEPIPATVQVVQVQSQPVQLWDSFNGRIAAPETVELRPRVDGYIDSVAFTEGQWVEKGQVLFRIDPRSYRAALASAQAQLQSAKAAAVLAKSQDQRARDLVAAKAISVEEADQRAGTLAQAQAQVQAAEAAVSTAQLALNFTEVRAPISGLAGRALLTVGNLAQANQSVLTTLVSGNPVHVYFDADEHSLRRSREAGAAAQVAMVRVGLSGEVDFPHQGQLSFTDNQLDPQTGTIRLRATLDNTQGQFTPGMFARVQMQAGQPITAVLIDDKAVLTDQSRQYAYVVGPDQRAERRELTLGRMVQGQRVVHAGLQPGDWLVVAGMQRIYYPGMPLAPEPQGDMPKAADADADADAVARAVAQPQS</sequence>
<evidence type="ECO:0000259" key="7">
    <source>
        <dbReference type="Pfam" id="PF25944"/>
    </source>
</evidence>
<feature type="domain" description="Multidrug resistance protein MdtA-like barrel-sandwich hybrid" evidence="6">
    <location>
        <begin position="73"/>
        <end position="210"/>
    </location>
</feature>
<dbReference type="GO" id="GO:0046677">
    <property type="term" value="P:response to antibiotic"/>
    <property type="evidence" value="ECO:0007669"/>
    <property type="project" value="TreeGrafter"/>
</dbReference>
<comment type="subcellular location">
    <subcellularLocation>
        <location evidence="1">Cell envelope</location>
    </subcellularLocation>
</comment>
<evidence type="ECO:0000259" key="8">
    <source>
        <dbReference type="Pfam" id="PF25967"/>
    </source>
</evidence>
<dbReference type="Pfam" id="PF25876">
    <property type="entry name" value="HH_MFP_RND"/>
    <property type="match status" value="1"/>
</dbReference>
<evidence type="ECO:0000256" key="1">
    <source>
        <dbReference type="ARBA" id="ARBA00004196"/>
    </source>
</evidence>
<dbReference type="Pfam" id="PF25917">
    <property type="entry name" value="BSH_RND"/>
    <property type="match status" value="1"/>
</dbReference>
<comment type="similarity">
    <text evidence="2">Belongs to the membrane fusion protein (MFP) (TC 8.A.1) family.</text>
</comment>
<dbReference type="Gene3D" id="2.40.420.20">
    <property type="match status" value="1"/>
</dbReference>